<dbReference type="AlphaFoldDB" id="A0A5S9RAW8"/>
<proteinExistence type="predicted"/>
<dbReference type="InterPro" id="IPR009057">
    <property type="entry name" value="Homeodomain-like_sf"/>
</dbReference>
<feature type="DNA-binding region" description="H-T-H motif" evidence="2">
    <location>
        <begin position="36"/>
        <end position="55"/>
    </location>
</feature>
<keyword evidence="5" id="KW-1185">Reference proteome</keyword>
<evidence type="ECO:0000256" key="2">
    <source>
        <dbReference type="PROSITE-ProRule" id="PRU00335"/>
    </source>
</evidence>
<keyword evidence="1 2" id="KW-0238">DNA-binding</keyword>
<dbReference type="Pfam" id="PF00440">
    <property type="entry name" value="TetR_N"/>
    <property type="match status" value="1"/>
</dbReference>
<dbReference type="PROSITE" id="PS50977">
    <property type="entry name" value="HTH_TETR_2"/>
    <property type="match status" value="1"/>
</dbReference>
<dbReference type="PANTHER" id="PTHR30055">
    <property type="entry name" value="HTH-TYPE TRANSCRIPTIONAL REGULATOR RUTR"/>
    <property type="match status" value="1"/>
</dbReference>
<dbReference type="EMBL" id="CACSIP010000075">
    <property type="protein sequence ID" value="CAA0137508.1"/>
    <property type="molecule type" value="Genomic_DNA"/>
</dbReference>
<dbReference type="InterPro" id="IPR001647">
    <property type="entry name" value="HTH_TetR"/>
</dbReference>
<evidence type="ECO:0000256" key="1">
    <source>
        <dbReference type="ARBA" id="ARBA00023125"/>
    </source>
</evidence>
<organism evidence="4 5">
    <name type="scientific">Mycolicibacterium vanbaalenii</name>
    <name type="common">Mycobacterium vanbaalenii</name>
    <dbReference type="NCBI Taxonomy" id="110539"/>
    <lineage>
        <taxon>Bacteria</taxon>
        <taxon>Bacillati</taxon>
        <taxon>Actinomycetota</taxon>
        <taxon>Actinomycetes</taxon>
        <taxon>Mycobacteriales</taxon>
        <taxon>Mycobacteriaceae</taxon>
        <taxon>Mycolicibacterium</taxon>
    </lineage>
</organism>
<dbReference type="Proteomes" id="UP000430146">
    <property type="component" value="Unassembled WGS sequence"/>
</dbReference>
<dbReference type="RefSeq" id="WP_272952267.1">
    <property type="nucleotide sequence ID" value="NZ_CACSIP010000075.1"/>
</dbReference>
<reference evidence="4 5" key="1">
    <citation type="submission" date="2019-11" db="EMBL/GenBank/DDBJ databases">
        <authorList>
            <person name="Holert J."/>
        </authorList>
    </citation>
    <scope>NUCLEOTIDE SEQUENCE [LARGE SCALE GENOMIC DNA]</scope>
    <source>
        <strain evidence="4">BC8_1</strain>
    </source>
</reference>
<name>A0A5S9RAW8_MYCVN</name>
<dbReference type="PANTHER" id="PTHR30055:SF146">
    <property type="entry name" value="HTH-TYPE TRANSCRIPTIONAL DUAL REGULATOR CECR"/>
    <property type="match status" value="1"/>
</dbReference>
<sequence length="210" mass="23434">MAPRSTTPRRTAEESRRRLEEAAITLFSQRGYDGTGTRDIAARADVAEKLIFRHYGGKDALLAAAVETAMEEVLDAYAERWSILGRQNYELDDIIPAYVRELRALVRQYRRPLIDLLALRADQNSSDADSIFGPVFTSLQHLVDEEARRQSWSLAEASLMMRLVSGLIISSALLPDLFASDDDPEPSENQLISSLTHLILHGAVSLPRTP</sequence>
<dbReference type="Gene3D" id="1.10.357.10">
    <property type="entry name" value="Tetracycline Repressor, domain 2"/>
    <property type="match status" value="1"/>
</dbReference>
<evidence type="ECO:0000313" key="5">
    <source>
        <dbReference type="Proteomes" id="UP000430146"/>
    </source>
</evidence>
<dbReference type="GO" id="GO:0003700">
    <property type="term" value="F:DNA-binding transcription factor activity"/>
    <property type="evidence" value="ECO:0007669"/>
    <property type="project" value="TreeGrafter"/>
</dbReference>
<gene>
    <name evidence="4" type="ORF">AELLOGFF_02265</name>
</gene>
<dbReference type="GO" id="GO:0000976">
    <property type="term" value="F:transcription cis-regulatory region binding"/>
    <property type="evidence" value="ECO:0007669"/>
    <property type="project" value="TreeGrafter"/>
</dbReference>
<accession>A0A5S9RAW8</accession>
<dbReference type="PRINTS" id="PR00455">
    <property type="entry name" value="HTHTETR"/>
</dbReference>
<evidence type="ECO:0000259" key="3">
    <source>
        <dbReference type="PROSITE" id="PS50977"/>
    </source>
</evidence>
<dbReference type="SUPFAM" id="SSF46689">
    <property type="entry name" value="Homeodomain-like"/>
    <property type="match status" value="1"/>
</dbReference>
<evidence type="ECO:0000313" key="4">
    <source>
        <dbReference type="EMBL" id="CAA0137508.1"/>
    </source>
</evidence>
<feature type="domain" description="HTH tetR-type" evidence="3">
    <location>
        <begin position="13"/>
        <end position="73"/>
    </location>
</feature>
<dbReference type="InterPro" id="IPR050109">
    <property type="entry name" value="HTH-type_TetR-like_transc_reg"/>
</dbReference>
<protein>
    <submittedName>
        <fullName evidence="4">HTH-type transcriptional repressor</fullName>
    </submittedName>
</protein>